<dbReference type="GO" id="GO:0003676">
    <property type="term" value="F:nucleic acid binding"/>
    <property type="evidence" value="ECO:0007669"/>
    <property type="project" value="InterPro"/>
</dbReference>
<organism evidence="3 4">
    <name type="scientific">Lishizhenia tianjinensis</name>
    <dbReference type="NCBI Taxonomy" id="477690"/>
    <lineage>
        <taxon>Bacteria</taxon>
        <taxon>Pseudomonadati</taxon>
        <taxon>Bacteroidota</taxon>
        <taxon>Flavobacteriia</taxon>
        <taxon>Flavobacteriales</taxon>
        <taxon>Crocinitomicaceae</taxon>
        <taxon>Lishizhenia</taxon>
    </lineage>
</organism>
<keyword evidence="2 3" id="KW-0808">Transferase</keyword>
<accession>A0A1I6YWW4</accession>
<dbReference type="PROSITE" id="PS00092">
    <property type="entry name" value="N6_MTASE"/>
    <property type="match status" value="1"/>
</dbReference>
<dbReference type="RefSeq" id="WP_170853689.1">
    <property type="nucleotide sequence ID" value="NZ_FPAS01000001.1"/>
</dbReference>
<dbReference type="PANTHER" id="PTHR43542:SF1">
    <property type="entry name" value="METHYLTRANSFERASE"/>
    <property type="match status" value="1"/>
</dbReference>
<dbReference type="AlphaFoldDB" id="A0A1I6YWW4"/>
<dbReference type="Gene3D" id="3.40.50.150">
    <property type="entry name" value="Vaccinia Virus protein VP39"/>
    <property type="match status" value="1"/>
</dbReference>
<evidence type="ECO:0000313" key="4">
    <source>
        <dbReference type="Proteomes" id="UP000236454"/>
    </source>
</evidence>
<protein>
    <submittedName>
        <fullName evidence="3">16S rRNA (Guanine(966)-N(2))-methyltransferase RsmD</fullName>
    </submittedName>
</protein>
<dbReference type="EMBL" id="FPAS01000001">
    <property type="protein sequence ID" value="SFT54917.1"/>
    <property type="molecule type" value="Genomic_DNA"/>
</dbReference>
<proteinExistence type="predicted"/>
<dbReference type="SUPFAM" id="SSF53335">
    <property type="entry name" value="S-adenosyl-L-methionine-dependent methyltransferases"/>
    <property type="match status" value="1"/>
</dbReference>
<dbReference type="PIRSF" id="PIRSF004553">
    <property type="entry name" value="CHP00095"/>
    <property type="match status" value="1"/>
</dbReference>
<dbReference type="GO" id="GO:0031167">
    <property type="term" value="P:rRNA methylation"/>
    <property type="evidence" value="ECO:0007669"/>
    <property type="project" value="InterPro"/>
</dbReference>
<gene>
    <name evidence="3" type="ORF">SAMN05216474_1249</name>
</gene>
<dbReference type="CDD" id="cd02440">
    <property type="entry name" value="AdoMet_MTases"/>
    <property type="match status" value="1"/>
</dbReference>
<dbReference type="Pfam" id="PF03602">
    <property type="entry name" value="Cons_hypoth95"/>
    <property type="match status" value="1"/>
</dbReference>
<dbReference type="InterPro" id="IPR029063">
    <property type="entry name" value="SAM-dependent_MTases_sf"/>
</dbReference>
<dbReference type="STRING" id="477690.SAMN05216474_1249"/>
<name>A0A1I6YWW4_9FLAO</name>
<dbReference type="InterPro" id="IPR004398">
    <property type="entry name" value="RNA_MeTrfase_RsmD"/>
</dbReference>
<evidence type="ECO:0000256" key="1">
    <source>
        <dbReference type="ARBA" id="ARBA00022603"/>
    </source>
</evidence>
<dbReference type="GO" id="GO:0008168">
    <property type="term" value="F:methyltransferase activity"/>
    <property type="evidence" value="ECO:0007669"/>
    <property type="project" value="UniProtKB-KW"/>
</dbReference>
<sequence length="180" mass="20770">MRIIRGKLKSQRFSAPKGFPSRPTTDFAKEGLFNMLENQYSLINLDILDLCAGTGNITLEFASREAGHITAIDQNFKCTKFIFDLVKKHNLHDDVKVYKSDAVKFLEKTKESYDIIFTDPPFAADIHDDIHRLVFERELLNPGGVLIIEHGRECNFEAYKHFQFVRKYGGVNFAFFQIED</sequence>
<evidence type="ECO:0000313" key="3">
    <source>
        <dbReference type="EMBL" id="SFT54917.1"/>
    </source>
</evidence>
<dbReference type="InterPro" id="IPR002052">
    <property type="entry name" value="DNA_methylase_N6_adenine_CS"/>
</dbReference>
<reference evidence="3 4" key="1">
    <citation type="submission" date="2016-10" db="EMBL/GenBank/DDBJ databases">
        <authorList>
            <person name="de Groot N.N."/>
        </authorList>
    </citation>
    <scope>NUCLEOTIDE SEQUENCE [LARGE SCALE GENOMIC DNA]</scope>
    <source>
        <strain evidence="3 4">CGMCC 1.7005</strain>
    </source>
</reference>
<keyword evidence="1 3" id="KW-0489">Methyltransferase</keyword>
<keyword evidence="4" id="KW-1185">Reference proteome</keyword>
<dbReference type="PANTHER" id="PTHR43542">
    <property type="entry name" value="METHYLTRANSFERASE"/>
    <property type="match status" value="1"/>
</dbReference>
<dbReference type="Proteomes" id="UP000236454">
    <property type="component" value="Unassembled WGS sequence"/>
</dbReference>
<evidence type="ECO:0000256" key="2">
    <source>
        <dbReference type="ARBA" id="ARBA00022679"/>
    </source>
</evidence>